<keyword evidence="11" id="KW-1185">Reference proteome</keyword>
<dbReference type="PROSITE" id="PS50929">
    <property type="entry name" value="ABC_TM1F"/>
    <property type="match status" value="1"/>
</dbReference>
<evidence type="ECO:0000259" key="9">
    <source>
        <dbReference type="PROSITE" id="PS50929"/>
    </source>
</evidence>
<keyword evidence="3" id="KW-0547">Nucleotide-binding</keyword>
<dbReference type="Gene3D" id="3.40.50.300">
    <property type="entry name" value="P-loop containing nucleotide triphosphate hydrolases"/>
    <property type="match status" value="1"/>
</dbReference>
<dbReference type="PROSITE" id="PS50893">
    <property type="entry name" value="ABC_TRANSPORTER_2"/>
    <property type="match status" value="1"/>
</dbReference>
<evidence type="ECO:0000313" key="11">
    <source>
        <dbReference type="Proteomes" id="UP001144280"/>
    </source>
</evidence>
<comment type="caution">
    <text evidence="10">The sequence shown here is derived from an EMBL/GenBank/DDBJ whole genome shotgun (WGS) entry which is preliminary data.</text>
</comment>
<feature type="domain" description="ABC transporter" evidence="8">
    <location>
        <begin position="342"/>
        <end position="588"/>
    </location>
</feature>
<dbReference type="RefSeq" id="WP_281905748.1">
    <property type="nucleotide sequence ID" value="NZ_BSDI01000086.1"/>
</dbReference>
<dbReference type="InterPro" id="IPR027417">
    <property type="entry name" value="P-loop_NTPase"/>
</dbReference>
<proteinExistence type="predicted"/>
<evidence type="ECO:0000259" key="8">
    <source>
        <dbReference type="PROSITE" id="PS50893"/>
    </source>
</evidence>
<dbReference type="Gene3D" id="1.20.1560.10">
    <property type="entry name" value="ABC transporter type 1, transmembrane domain"/>
    <property type="match status" value="1"/>
</dbReference>
<feature type="transmembrane region" description="Helical" evidence="7">
    <location>
        <begin position="282"/>
        <end position="307"/>
    </location>
</feature>
<evidence type="ECO:0000256" key="6">
    <source>
        <dbReference type="ARBA" id="ARBA00023136"/>
    </source>
</evidence>
<feature type="domain" description="ABC transmembrane type-1" evidence="9">
    <location>
        <begin position="27"/>
        <end position="304"/>
    </location>
</feature>
<dbReference type="InterPro" id="IPR011527">
    <property type="entry name" value="ABC1_TM_dom"/>
</dbReference>
<dbReference type="SUPFAM" id="SSF52540">
    <property type="entry name" value="P-loop containing nucleoside triphosphate hydrolases"/>
    <property type="match status" value="1"/>
</dbReference>
<evidence type="ECO:0000256" key="1">
    <source>
        <dbReference type="ARBA" id="ARBA00004651"/>
    </source>
</evidence>
<organism evidence="10 11">
    <name type="scientific">Phytohabitans aurantiacus</name>
    <dbReference type="NCBI Taxonomy" id="3016789"/>
    <lineage>
        <taxon>Bacteria</taxon>
        <taxon>Bacillati</taxon>
        <taxon>Actinomycetota</taxon>
        <taxon>Actinomycetes</taxon>
        <taxon>Micromonosporales</taxon>
        <taxon>Micromonosporaceae</taxon>
    </lineage>
</organism>
<protein>
    <submittedName>
        <fullName evidence="10">ABC transporter permease</fullName>
    </submittedName>
</protein>
<name>A0ABQ5RA85_9ACTN</name>
<dbReference type="InterPro" id="IPR003593">
    <property type="entry name" value="AAA+_ATPase"/>
</dbReference>
<dbReference type="PANTHER" id="PTHR43394">
    <property type="entry name" value="ATP-DEPENDENT PERMEASE MDL1, MITOCHONDRIAL"/>
    <property type="match status" value="1"/>
</dbReference>
<evidence type="ECO:0000313" key="10">
    <source>
        <dbReference type="EMBL" id="GLI03488.1"/>
    </source>
</evidence>
<feature type="transmembrane region" description="Helical" evidence="7">
    <location>
        <begin position="245"/>
        <end position="270"/>
    </location>
</feature>
<dbReference type="InterPro" id="IPR003439">
    <property type="entry name" value="ABC_transporter-like_ATP-bd"/>
</dbReference>
<sequence>MRESIRAYAGVLGIGFRAAPWHATFQLLTGLVFAVAMPVAALGAKLLVDAVSTKDLGLGMFAAAMMALLSGGALVCVFYYVDCLFTVMEKADALVSLRLMRLVGGAEGLTHHEHPEYLDKVHQIREEHGRLAGMVNATAGVLRVAATLSVTGVLLAGVHPLLLLLPVLSVLSFWLGKVGRDVQVAAQEATSEPERLRRHLFDLGTSPSAGSELRVFGVTGNVLDRHHDTSDTVLRGRNRAEWRSAGLSVIDGVVLVLGYIGGVVLVLRLALDGRATAGDVALVAGLAMQMTGTIGLAVAYGTEFLFVMKVARRFRWLAEYASGARRAVDEPAPVPAALRDGIELRDVRFGYPGADSDVLSGTSLRLPAGTVVALVGENGAGKSTLVKMLCGFYPPRSGQITVDGVALDRFETARWRARVAPAFQDFASFEFRAFETVGVGDLPRMDERPAVEAALSRAGAASVAAHLPHGLDTQLGSAWDQGENLSIGQWQKLALARGLMRDEPLLVVFDEPTAALDAHTEHALFERFAEAARQGSRNGAITLLISHRFSTVRMADLIVVLDGGKVRECGSHAELIATGGLYATLYELQSRAYR</sequence>
<keyword evidence="2 7" id="KW-0812">Transmembrane</keyword>
<reference evidence="10" key="1">
    <citation type="submission" date="2022-12" db="EMBL/GenBank/DDBJ databases">
        <title>New Phytohabitans aurantiacus sp. RD004123 nov., an actinomycete isolated from soil.</title>
        <authorList>
            <person name="Triningsih D.W."/>
            <person name="Harunari E."/>
            <person name="Igarashi Y."/>
        </authorList>
    </citation>
    <scope>NUCLEOTIDE SEQUENCE</scope>
    <source>
        <strain evidence="10">RD004123</strain>
    </source>
</reference>
<feature type="transmembrane region" description="Helical" evidence="7">
    <location>
        <begin position="153"/>
        <end position="175"/>
    </location>
</feature>
<dbReference type="Proteomes" id="UP001144280">
    <property type="component" value="Unassembled WGS sequence"/>
</dbReference>
<dbReference type="SUPFAM" id="SSF90123">
    <property type="entry name" value="ABC transporter transmembrane region"/>
    <property type="match status" value="1"/>
</dbReference>
<dbReference type="EMBL" id="BSDI01000086">
    <property type="protein sequence ID" value="GLI03488.1"/>
    <property type="molecule type" value="Genomic_DNA"/>
</dbReference>
<dbReference type="InterPro" id="IPR036640">
    <property type="entry name" value="ABC1_TM_sf"/>
</dbReference>
<dbReference type="SMART" id="SM00382">
    <property type="entry name" value="AAA"/>
    <property type="match status" value="1"/>
</dbReference>
<evidence type="ECO:0000256" key="7">
    <source>
        <dbReference type="SAM" id="Phobius"/>
    </source>
</evidence>
<feature type="transmembrane region" description="Helical" evidence="7">
    <location>
        <begin position="60"/>
        <end position="81"/>
    </location>
</feature>
<evidence type="ECO:0000256" key="4">
    <source>
        <dbReference type="ARBA" id="ARBA00022840"/>
    </source>
</evidence>
<dbReference type="Pfam" id="PF00005">
    <property type="entry name" value="ABC_tran"/>
    <property type="match status" value="1"/>
</dbReference>
<accession>A0ABQ5RA85</accession>
<comment type="subcellular location">
    <subcellularLocation>
        <location evidence="1">Cell membrane</location>
        <topology evidence="1">Multi-pass membrane protein</topology>
    </subcellularLocation>
</comment>
<keyword evidence="4" id="KW-0067">ATP-binding</keyword>
<keyword evidence="5 7" id="KW-1133">Transmembrane helix</keyword>
<evidence type="ECO:0000256" key="3">
    <source>
        <dbReference type="ARBA" id="ARBA00022741"/>
    </source>
</evidence>
<evidence type="ECO:0000256" key="2">
    <source>
        <dbReference type="ARBA" id="ARBA00022692"/>
    </source>
</evidence>
<keyword evidence="6 7" id="KW-0472">Membrane</keyword>
<feature type="transmembrane region" description="Helical" evidence="7">
    <location>
        <begin position="25"/>
        <end position="48"/>
    </location>
</feature>
<evidence type="ECO:0000256" key="5">
    <source>
        <dbReference type="ARBA" id="ARBA00022989"/>
    </source>
</evidence>
<gene>
    <name evidence="10" type="ORF">Pa4123_87660</name>
</gene>
<dbReference type="PANTHER" id="PTHR43394:SF1">
    <property type="entry name" value="ATP-BINDING CASSETTE SUB-FAMILY B MEMBER 10, MITOCHONDRIAL"/>
    <property type="match status" value="1"/>
</dbReference>
<dbReference type="InterPro" id="IPR039421">
    <property type="entry name" value="Type_1_exporter"/>
</dbReference>